<dbReference type="Proteomes" id="UP001292094">
    <property type="component" value="Unassembled WGS sequence"/>
</dbReference>
<organism evidence="3 4">
    <name type="scientific">Petrolisthes manimaculis</name>
    <dbReference type="NCBI Taxonomy" id="1843537"/>
    <lineage>
        <taxon>Eukaryota</taxon>
        <taxon>Metazoa</taxon>
        <taxon>Ecdysozoa</taxon>
        <taxon>Arthropoda</taxon>
        <taxon>Crustacea</taxon>
        <taxon>Multicrustacea</taxon>
        <taxon>Malacostraca</taxon>
        <taxon>Eumalacostraca</taxon>
        <taxon>Eucarida</taxon>
        <taxon>Decapoda</taxon>
        <taxon>Pleocyemata</taxon>
        <taxon>Anomura</taxon>
        <taxon>Galatheoidea</taxon>
        <taxon>Porcellanidae</taxon>
        <taxon>Petrolisthes</taxon>
    </lineage>
</organism>
<accession>A0AAE1PKL7</accession>
<keyword evidence="4" id="KW-1185">Reference proteome</keyword>
<dbReference type="AlphaFoldDB" id="A0AAE1PKL7"/>
<comment type="caution">
    <text evidence="3">The sequence shown here is derived from an EMBL/GenBank/DDBJ whole genome shotgun (WGS) entry which is preliminary data.</text>
</comment>
<evidence type="ECO:0000259" key="2">
    <source>
        <dbReference type="PROSITE" id="PS50206"/>
    </source>
</evidence>
<dbReference type="EMBL" id="JAWZYT010001840">
    <property type="protein sequence ID" value="KAK4308812.1"/>
    <property type="molecule type" value="Genomic_DNA"/>
</dbReference>
<sequence>MPALDGGGEYSSRYSSGCSRDSSGCIRMSVEASFLCEALRGGREEVLVLDCRGPEHYAAGHIRGAVSVGLPSLMLRRLASGKLSLPQVVRHLAPDADRLAALSRCGPLVLYDHAAPCNPHAPHAPSLMAVLSRKFSQEGRAAHCLTGGYEEFEAQFPEWCESSLPPTPPSWDSRA</sequence>
<feature type="region of interest" description="Disordered" evidence="1">
    <location>
        <begin position="1"/>
        <end position="22"/>
    </location>
</feature>
<dbReference type="InterPro" id="IPR001763">
    <property type="entry name" value="Rhodanese-like_dom"/>
</dbReference>
<name>A0AAE1PKL7_9EUCA</name>
<dbReference type="SMART" id="SM00450">
    <property type="entry name" value="RHOD"/>
    <property type="match status" value="1"/>
</dbReference>
<dbReference type="SUPFAM" id="SSF52821">
    <property type="entry name" value="Rhodanese/Cell cycle control phosphatase"/>
    <property type="match status" value="1"/>
</dbReference>
<proteinExistence type="predicted"/>
<dbReference type="PROSITE" id="PS50206">
    <property type="entry name" value="RHODANESE_3"/>
    <property type="match status" value="1"/>
</dbReference>
<reference evidence="3" key="1">
    <citation type="submission" date="2023-11" db="EMBL/GenBank/DDBJ databases">
        <title>Genome assemblies of two species of porcelain crab, Petrolisthes cinctipes and Petrolisthes manimaculis (Anomura: Porcellanidae).</title>
        <authorList>
            <person name="Angst P."/>
        </authorList>
    </citation>
    <scope>NUCLEOTIDE SEQUENCE</scope>
    <source>
        <strain evidence="3">PB745_02</strain>
        <tissue evidence="3">Gill</tissue>
    </source>
</reference>
<feature type="compositionally biased region" description="Low complexity" evidence="1">
    <location>
        <begin position="10"/>
        <end position="22"/>
    </location>
</feature>
<evidence type="ECO:0000313" key="4">
    <source>
        <dbReference type="Proteomes" id="UP001292094"/>
    </source>
</evidence>
<dbReference type="Pfam" id="PF00581">
    <property type="entry name" value="Rhodanese"/>
    <property type="match status" value="1"/>
</dbReference>
<evidence type="ECO:0000313" key="3">
    <source>
        <dbReference type="EMBL" id="KAK4308812.1"/>
    </source>
</evidence>
<protein>
    <recommendedName>
        <fullName evidence="2">Rhodanese domain-containing protein</fullName>
    </recommendedName>
</protein>
<dbReference type="InterPro" id="IPR036873">
    <property type="entry name" value="Rhodanese-like_dom_sf"/>
</dbReference>
<dbReference type="CDD" id="cd01446">
    <property type="entry name" value="DSP_MapKP"/>
    <property type="match status" value="1"/>
</dbReference>
<feature type="domain" description="Rhodanese" evidence="2">
    <location>
        <begin position="42"/>
        <end position="161"/>
    </location>
</feature>
<evidence type="ECO:0000256" key="1">
    <source>
        <dbReference type="SAM" id="MobiDB-lite"/>
    </source>
</evidence>
<gene>
    <name evidence="3" type="ORF">Pmani_019532</name>
</gene>
<dbReference type="Gene3D" id="3.40.250.10">
    <property type="entry name" value="Rhodanese-like domain"/>
    <property type="match status" value="1"/>
</dbReference>